<dbReference type="Pfam" id="PF00083">
    <property type="entry name" value="Sugar_tr"/>
    <property type="match status" value="1"/>
</dbReference>
<proteinExistence type="predicted"/>
<reference evidence="8" key="2">
    <citation type="submission" date="2016-06" db="UniProtKB">
        <authorList>
            <consortium name="WormBaseParasite"/>
        </authorList>
    </citation>
    <scope>IDENTIFICATION</scope>
</reference>
<comment type="subcellular location">
    <subcellularLocation>
        <location evidence="1">Membrane</location>
        <topology evidence="1">Multi-pass membrane protein</topology>
    </subcellularLocation>
</comment>
<dbReference type="PANTHER" id="PTHR23503">
    <property type="entry name" value="SOLUTE CARRIER FAMILY 2"/>
    <property type="match status" value="1"/>
</dbReference>
<dbReference type="GO" id="GO:0015149">
    <property type="term" value="F:hexose transmembrane transporter activity"/>
    <property type="evidence" value="ECO:0007669"/>
    <property type="project" value="TreeGrafter"/>
</dbReference>
<keyword evidence="3 5" id="KW-1133">Transmembrane helix</keyword>
<feature type="transmembrane region" description="Helical" evidence="5">
    <location>
        <begin position="153"/>
        <end position="172"/>
    </location>
</feature>
<feature type="transmembrane region" description="Helical" evidence="5">
    <location>
        <begin position="63"/>
        <end position="84"/>
    </location>
</feature>
<dbReference type="InterPro" id="IPR045263">
    <property type="entry name" value="GLUT"/>
</dbReference>
<evidence type="ECO:0000256" key="5">
    <source>
        <dbReference type="SAM" id="Phobius"/>
    </source>
</evidence>
<dbReference type="WBParaSite" id="GPLIN_000106700">
    <property type="protein sequence ID" value="GPLIN_000106700"/>
    <property type="gene ID" value="GPLIN_000106700"/>
</dbReference>
<keyword evidence="7" id="KW-1185">Reference proteome</keyword>
<dbReference type="GO" id="GO:0016020">
    <property type="term" value="C:membrane"/>
    <property type="evidence" value="ECO:0007669"/>
    <property type="project" value="UniProtKB-SubCell"/>
</dbReference>
<evidence type="ECO:0000256" key="3">
    <source>
        <dbReference type="ARBA" id="ARBA00022989"/>
    </source>
</evidence>
<accession>A0A183BKD7</accession>
<feature type="transmembrane region" description="Helical" evidence="5">
    <location>
        <begin position="90"/>
        <end position="110"/>
    </location>
</feature>
<evidence type="ECO:0000256" key="4">
    <source>
        <dbReference type="ARBA" id="ARBA00023136"/>
    </source>
</evidence>
<name>A0A183BKD7_GLOPA</name>
<feature type="transmembrane region" description="Helical" evidence="5">
    <location>
        <begin position="271"/>
        <end position="292"/>
    </location>
</feature>
<keyword evidence="4 5" id="KW-0472">Membrane</keyword>
<evidence type="ECO:0000313" key="7">
    <source>
        <dbReference type="Proteomes" id="UP000050741"/>
    </source>
</evidence>
<feature type="transmembrane region" description="Helical" evidence="5">
    <location>
        <begin position="395"/>
        <end position="416"/>
    </location>
</feature>
<dbReference type="Proteomes" id="UP000050741">
    <property type="component" value="Unassembled WGS sequence"/>
</dbReference>
<feature type="transmembrane region" description="Helical" evidence="5">
    <location>
        <begin position="299"/>
        <end position="316"/>
    </location>
</feature>
<dbReference type="AlphaFoldDB" id="A0A183BKD7"/>
<protein>
    <submittedName>
        <fullName evidence="8">MFS domain-containing protein</fullName>
    </submittedName>
</protein>
<sequence length="460" mass="51617">MSLFSPAGKSLQTLTFAFVISIVNTFYQAYSSFYTISAAESLQNFLNNSYATRGIELSEVQSLLFSNYGIFVALLLSILSIEFLLPELFFISRILGAALSNLNFGALALFVTEFPATKLRGVVIFVSGICYNLASNIGMLLGMDAFLGRNLEFLIGLGLIPNLLGILTSIPLKETPKFLLLNREDKEGALKALHFYQGDSIDHETALVEIMKERQQNDRRPMLSMLREVFTQRHLRLATLLGFCALQMTVGTWPVITTLFADHFPLREAQLYSSICSGLSLATNVPGTLLASRVSRRKLLLYAGVVNALCIVFYAFFDRLTLLHVEFRYGCLVSNLVYFCSFGISLGTIPFYLCGELFPQNFRSMGQSVVFFISLCSQFAFNILILPAYSAVGVYAFFPLFTAPQLLCLTLLWIYLPETSGREVHEIVDELKRGKKQTKVNDCSDRRRERAKCPPLRFNK</sequence>
<feature type="domain" description="Major facilitator superfamily (MFS) profile" evidence="6">
    <location>
        <begin position="1"/>
        <end position="420"/>
    </location>
</feature>
<evidence type="ECO:0000256" key="1">
    <source>
        <dbReference type="ARBA" id="ARBA00004141"/>
    </source>
</evidence>
<dbReference type="InterPro" id="IPR005828">
    <property type="entry name" value="MFS_sugar_transport-like"/>
</dbReference>
<dbReference type="InterPro" id="IPR020846">
    <property type="entry name" value="MFS_dom"/>
</dbReference>
<keyword evidence="2 5" id="KW-0812">Transmembrane</keyword>
<dbReference type="PANTHER" id="PTHR23503:SF108">
    <property type="entry name" value="MAJOR FACILITATOR SUPERFAMILY (MFS) PROFILE DOMAIN-CONTAINING PROTEIN"/>
    <property type="match status" value="1"/>
</dbReference>
<evidence type="ECO:0000259" key="6">
    <source>
        <dbReference type="PROSITE" id="PS50850"/>
    </source>
</evidence>
<dbReference type="InterPro" id="IPR036259">
    <property type="entry name" value="MFS_trans_sf"/>
</dbReference>
<feature type="transmembrane region" description="Helical" evidence="5">
    <location>
        <begin position="370"/>
        <end position="389"/>
    </location>
</feature>
<dbReference type="PROSITE" id="PS50850">
    <property type="entry name" value="MFS"/>
    <property type="match status" value="1"/>
</dbReference>
<feature type="transmembrane region" description="Helical" evidence="5">
    <location>
        <begin position="122"/>
        <end position="141"/>
    </location>
</feature>
<feature type="transmembrane region" description="Helical" evidence="5">
    <location>
        <begin position="336"/>
        <end position="358"/>
    </location>
</feature>
<feature type="transmembrane region" description="Helical" evidence="5">
    <location>
        <begin position="235"/>
        <end position="256"/>
    </location>
</feature>
<dbReference type="Gene3D" id="1.20.1250.20">
    <property type="entry name" value="MFS general substrate transporter like domains"/>
    <property type="match status" value="1"/>
</dbReference>
<evidence type="ECO:0000256" key="2">
    <source>
        <dbReference type="ARBA" id="ARBA00022692"/>
    </source>
</evidence>
<evidence type="ECO:0000313" key="8">
    <source>
        <dbReference type="WBParaSite" id="GPLIN_000106700"/>
    </source>
</evidence>
<dbReference type="SUPFAM" id="SSF103473">
    <property type="entry name" value="MFS general substrate transporter"/>
    <property type="match status" value="1"/>
</dbReference>
<organism evidence="7 8">
    <name type="scientific">Globodera pallida</name>
    <name type="common">Potato cyst nematode worm</name>
    <name type="synonym">Heterodera pallida</name>
    <dbReference type="NCBI Taxonomy" id="36090"/>
    <lineage>
        <taxon>Eukaryota</taxon>
        <taxon>Metazoa</taxon>
        <taxon>Ecdysozoa</taxon>
        <taxon>Nematoda</taxon>
        <taxon>Chromadorea</taxon>
        <taxon>Rhabditida</taxon>
        <taxon>Tylenchina</taxon>
        <taxon>Tylenchomorpha</taxon>
        <taxon>Tylenchoidea</taxon>
        <taxon>Heteroderidae</taxon>
        <taxon>Heteroderinae</taxon>
        <taxon>Globodera</taxon>
    </lineage>
</organism>
<reference evidence="7" key="1">
    <citation type="submission" date="2014-05" db="EMBL/GenBank/DDBJ databases">
        <title>The genome and life-stage specific transcriptomes of Globodera pallida elucidate key aspects of plant parasitism by a cyst nematode.</title>
        <authorList>
            <person name="Cotton J.A."/>
            <person name="Lilley C.J."/>
            <person name="Jones L.M."/>
            <person name="Kikuchi T."/>
            <person name="Reid A.J."/>
            <person name="Thorpe P."/>
            <person name="Tsai I.J."/>
            <person name="Beasley H."/>
            <person name="Blok V."/>
            <person name="Cock P.J.A."/>
            <person name="Van den Akker S.E."/>
            <person name="Holroyd N."/>
            <person name="Hunt M."/>
            <person name="Mantelin S."/>
            <person name="Naghra H."/>
            <person name="Pain A."/>
            <person name="Palomares-Rius J.E."/>
            <person name="Zarowiecki M."/>
            <person name="Berriman M."/>
            <person name="Jones J.T."/>
            <person name="Urwin P.E."/>
        </authorList>
    </citation>
    <scope>NUCLEOTIDE SEQUENCE [LARGE SCALE GENOMIC DNA]</scope>
    <source>
        <strain evidence="7">Lindley</strain>
    </source>
</reference>